<dbReference type="Gene3D" id="3.30.70.330">
    <property type="match status" value="1"/>
</dbReference>
<accession>A0A8J9VXB6</accession>
<proteinExistence type="predicted"/>
<keyword evidence="14" id="KW-1185">Reference proteome</keyword>
<organism evidence="13 14">
    <name type="scientific">Branchiostoma lanceolatum</name>
    <name type="common">Common lancelet</name>
    <name type="synonym">Amphioxus lanceolatum</name>
    <dbReference type="NCBI Taxonomy" id="7740"/>
    <lineage>
        <taxon>Eukaryota</taxon>
        <taxon>Metazoa</taxon>
        <taxon>Chordata</taxon>
        <taxon>Cephalochordata</taxon>
        <taxon>Leptocardii</taxon>
        <taxon>Amphioxiformes</taxon>
        <taxon>Branchiostomatidae</taxon>
        <taxon>Branchiostoma</taxon>
    </lineage>
</organism>
<dbReference type="InterPro" id="IPR035979">
    <property type="entry name" value="RBD_domain_sf"/>
</dbReference>
<feature type="domain" description="RRM" evidence="12">
    <location>
        <begin position="181"/>
        <end position="261"/>
    </location>
</feature>
<comment type="subcellular location">
    <subcellularLocation>
        <location evidence="1">Cytoplasm</location>
    </subcellularLocation>
</comment>
<reference evidence="13" key="1">
    <citation type="submission" date="2022-01" db="EMBL/GenBank/DDBJ databases">
        <authorList>
            <person name="Braso-Vives M."/>
        </authorList>
    </citation>
    <scope>NUCLEOTIDE SEQUENCE</scope>
</reference>
<keyword evidence="6" id="KW-0744">Spermatogenesis</keyword>
<dbReference type="GO" id="GO:0005737">
    <property type="term" value="C:cytoplasm"/>
    <property type="evidence" value="ECO:0007669"/>
    <property type="project" value="UniProtKB-SubCell"/>
</dbReference>
<dbReference type="Proteomes" id="UP000838412">
    <property type="component" value="Chromosome 10"/>
</dbReference>
<dbReference type="OrthoDB" id="9682122at2759"/>
<evidence type="ECO:0000256" key="7">
    <source>
        <dbReference type="ARBA" id="ARBA00022884"/>
    </source>
</evidence>
<dbReference type="AlphaFoldDB" id="A0A8J9VXB6"/>
<dbReference type="GO" id="GO:0045948">
    <property type="term" value="P:positive regulation of translational initiation"/>
    <property type="evidence" value="ECO:0007669"/>
    <property type="project" value="TreeGrafter"/>
</dbReference>
<evidence type="ECO:0000256" key="1">
    <source>
        <dbReference type="ARBA" id="ARBA00004496"/>
    </source>
</evidence>
<evidence type="ECO:0000313" key="13">
    <source>
        <dbReference type="EMBL" id="CAH1238011.1"/>
    </source>
</evidence>
<dbReference type="PANTHER" id="PTHR11176">
    <property type="entry name" value="BOULE-RELATED"/>
    <property type="match status" value="1"/>
</dbReference>
<dbReference type="PROSITE" id="PS50102">
    <property type="entry name" value="RRM"/>
    <property type="match status" value="1"/>
</dbReference>
<keyword evidence="3" id="KW-0963">Cytoplasm</keyword>
<gene>
    <name evidence="13" type="primary">BOLL</name>
    <name evidence="13" type="ORF">BLAG_LOCUS2774</name>
</gene>
<dbReference type="PANTHER" id="PTHR11176:SF57">
    <property type="entry name" value="PROTEIN BOULE"/>
    <property type="match status" value="1"/>
</dbReference>
<dbReference type="InterPro" id="IPR000504">
    <property type="entry name" value="RRM_dom"/>
</dbReference>
<evidence type="ECO:0000256" key="5">
    <source>
        <dbReference type="ARBA" id="ARBA00022845"/>
    </source>
</evidence>
<evidence type="ECO:0000256" key="2">
    <source>
        <dbReference type="ARBA" id="ARBA00022473"/>
    </source>
</evidence>
<name>A0A8J9VXB6_BRALA</name>
<evidence type="ECO:0000256" key="11">
    <source>
        <dbReference type="PROSITE-ProRule" id="PRU00176"/>
    </source>
</evidence>
<keyword evidence="2" id="KW-0217">Developmental protein</keyword>
<dbReference type="GO" id="GO:0051321">
    <property type="term" value="P:meiotic cell cycle"/>
    <property type="evidence" value="ECO:0007669"/>
    <property type="project" value="UniProtKB-ARBA"/>
</dbReference>
<dbReference type="GO" id="GO:0003730">
    <property type="term" value="F:mRNA 3'-UTR binding"/>
    <property type="evidence" value="ECO:0007669"/>
    <property type="project" value="TreeGrafter"/>
</dbReference>
<evidence type="ECO:0000256" key="8">
    <source>
        <dbReference type="ARBA" id="ARBA00060279"/>
    </source>
</evidence>
<evidence type="ECO:0000256" key="3">
    <source>
        <dbReference type="ARBA" id="ARBA00022490"/>
    </source>
</evidence>
<dbReference type="InterPro" id="IPR012677">
    <property type="entry name" value="Nucleotide-bd_a/b_plait_sf"/>
</dbReference>
<dbReference type="GO" id="GO:0008494">
    <property type="term" value="F:translation activator activity"/>
    <property type="evidence" value="ECO:0007669"/>
    <property type="project" value="TreeGrafter"/>
</dbReference>
<keyword evidence="7 11" id="KW-0694">RNA-binding</keyword>
<sequence length="493" mass="53408">MRRVSLGAEPPSGKQAPCVGDDWLSHAVTRSLPSAIWLTSNLQGSFLRQRSSGKVVSSCALVLEGKTSNMPAAACDAPVCTEEVPPKSEEVPSKDENNNCSVDDLVNNLTNLNISEPLRHAQQYPEYVPPRCVYYLYYPTDSVQGTVGSPITSTPSTEVTSPTTGPNTYKYKIPSGTKIDGRIFVGGVTAGTSEQELKGYFGAYGSVKDVKIIFDKQGLTKGYAFVTFTSNEEATKLIKQADAGQLFLFKEKKLNIGPAIKKRPNYPPSPGELNMFPKVMLYYPPARRHPRLTPYPLPGHRGTGTPRGEALRKFEPVHANADFVVPGAGGMMYNVNYPYTYQNGVAYFTPEGVPQAPPFPGHQALLAMPYHVQPQQHYAAAYNTPSTGQQWGGQQWRWAGQNPAATQAAPSYGSPPGYGVEYAYPSPPYPADHMGGMIEASPAEVAPMMPAFDPAMQANVTYSVQTPVPAVDYTRTAGMVSWSQGRHVGTGNL</sequence>
<evidence type="ECO:0000313" key="14">
    <source>
        <dbReference type="Proteomes" id="UP000838412"/>
    </source>
</evidence>
<dbReference type="GO" id="GO:0007283">
    <property type="term" value="P:spermatogenesis"/>
    <property type="evidence" value="ECO:0007669"/>
    <property type="project" value="UniProtKB-KW"/>
</dbReference>
<dbReference type="GO" id="GO:0030154">
    <property type="term" value="P:cell differentiation"/>
    <property type="evidence" value="ECO:0007669"/>
    <property type="project" value="UniProtKB-KW"/>
</dbReference>
<dbReference type="FunFam" id="3.30.70.330:FF:000167">
    <property type="entry name" value="protein boule-like isoform X1"/>
    <property type="match status" value="1"/>
</dbReference>
<dbReference type="SMART" id="SM00360">
    <property type="entry name" value="RRM"/>
    <property type="match status" value="1"/>
</dbReference>
<evidence type="ECO:0000259" key="12">
    <source>
        <dbReference type="PROSITE" id="PS50102"/>
    </source>
</evidence>
<keyword evidence="5" id="KW-0810">Translation regulation</keyword>
<dbReference type="Pfam" id="PF00076">
    <property type="entry name" value="RRM_1"/>
    <property type="match status" value="1"/>
</dbReference>
<dbReference type="EMBL" id="OV696695">
    <property type="protein sequence ID" value="CAH1238011.1"/>
    <property type="molecule type" value="Genomic_DNA"/>
</dbReference>
<protein>
    <recommendedName>
        <fullName evidence="10">Protein boule-like</fullName>
    </recommendedName>
</protein>
<evidence type="ECO:0000256" key="10">
    <source>
        <dbReference type="ARBA" id="ARBA00072848"/>
    </source>
</evidence>
<dbReference type="SUPFAM" id="SSF54928">
    <property type="entry name" value="RNA-binding domain, RBD"/>
    <property type="match status" value="1"/>
</dbReference>
<evidence type="ECO:0000256" key="4">
    <source>
        <dbReference type="ARBA" id="ARBA00022782"/>
    </source>
</evidence>
<evidence type="ECO:0000256" key="9">
    <source>
        <dbReference type="ARBA" id="ARBA00062241"/>
    </source>
</evidence>
<comment type="subunit">
    <text evidence="9">Interacts with DAZ1 and DAZL.</text>
</comment>
<comment type="function">
    <text evidence="8">Probable RNA-binding protein, which may be required during spermatogenesis. May act by binding to the 3'-UTR of mRNAs and regulating their translation.</text>
</comment>
<keyword evidence="4" id="KW-0221">Differentiation</keyword>
<dbReference type="GO" id="GO:0070935">
    <property type="term" value="P:3'-UTR-mediated mRNA stabilization"/>
    <property type="evidence" value="ECO:0007669"/>
    <property type="project" value="TreeGrafter"/>
</dbReference>
<evidence type="ECO:0000256" key="6">
    <source>
        <dbReference type="ARBA" id="ARBA00022871"/>
    </source>
</evidence>